<name>A0A0G4E8G0_VITBC</name>
<accession>A0A0G4E8G0</accession>
<dbReference type="EMBL" id="CDMY01000022">
    <property type="protein sequence ID" value="CEL91761.1"/>
    <property type="molecule type" value="Genomic_DNA"/>
</dbReference>
<dbReference type="OrthoDB" id="300646at2759"/>
<evidence type="ECO:0000313" key="4">
    <source>
        <dbReference type="Proteomes" id="UP000041254"/>
    </source>
</evidence>
<organism evidence="3 4">
    <name type="scientific">Vitrella brassicaformis (strain CCMP3155)</name>
    <dbReference type="NCBI Taxonomy" id="1169540"/>
    <lineage>
        <taxon>Eukaryota</taxon>
        <taxon>Sar</taxon>
        <taxon>Alveolata</taxon>
        <taxon>Colpodellida</taxon>
        <taxon>Vitrellaceae</taxon>
        <taxon>Vitrella</taxon>
    </lineage>
</organism>
<keyword evidence="2" id="KW-0732">Signal</keyword>
<keyword evidence="1" id="KW-0472">Membrane</keyword>
<feature type="transmembrane region" description="Helical" evidence="1">
    <location>
        <begin position="31"/>
        <end position="49"/>
    </location>
</feature>
<dbReference type="VEuPathDB" id="CryptoDB:Vbra_19964"/>
<feature type="chain" id="PRO_5005186837" evidence="2">
    <location>
        <begin position="23"/>
        <end position="71"/>
    </location>
</feature>
<keyword evidence="1" id="KW-1133">Transmembrane helix</keyword>
<keyword evidence="1" id="KW-0812">Transmembrane</keyword>
<proteinExistence type="predicted"/>
<dbReference type="AlphaFoldDB" id="A0A0G4E8G0"/>
<evidence type="ECO:0000256" key="1">
    <source>
        <dbReference type="SAM" id="Phobius"/>
    </source>
</evidence>
<sequence>MGAVRRGFTAFLILMLVVVTAASGKDYAFHWGVALISLVMLFLADLMFFTEADFQFDPFYQNWAKRTDPNY</sequence>
<gene>
    <name evidence="3" type="ORF">Vbra_19964</name>
</gene>
<feature type="signal peptide" evidence="2">
    <location>
        <begin position="1"/>
        <end position="22"/>
    </location>
</feature>
<dbReference type="Proteomes" id="UP000041254">
    <property type="component" value="Unassembled WGS sequence"/>
</dbReference>
<reference evidence="3 4" key="1">
    <citation type="submission" date="2014-11" db="EMBL/GenBank/DDBJ databases">
        <authorList>
            <person name="Zhu J."/>
            <person name="Qi W."/>
            <person name="Song R."/>
        </authorList>
    </citation>
    <scope>NUCLEOTIDE SEQUENCE [LARGE SCALE GENOMIC DNA]</scope>
</reference>
<evidence type="ECO:0000313" key="3">
    <source>
        <dbReference type="EMBL" id="CEL91761.1"/>
    </source>
</evidence>
<evidence type="ECO:0000256" key="2">
    <source>
        <dbReference type="SAM" id="SignalP"/>
    </source>
</evidence>
<keyword evidence="4" id="KW-1185">Reference proteome</keyword>
<dbReference type="InParanoid" id="A0A0G4E8G0"/>
<protein>
    <submittedName>
        <fullName evidence="3">Uncharacterized protein</fullName>
    </submittedName>
</protein>